<accession>A0ABV5FNS5</accession>
<feature type="domain" description="NAD-dependent epimerase/dehydratase" evidence="1">
    <location>
        <begin position="3"/>
        <end position="206"/>
    </location>
</feature>
<dbReference type="EMBL" id="JBHMEX010000043">
    <property type="protein sequence ID" value="MFB9065200.1"/>
    <property type="molecule type" value="Genomic_DNA"/>
</dbReference>
<dbReference type="Pfam" id="PF01370">
    <property type="entry name" value="Epimerase"/>
    <property type="match status" value="1"/>
</dbReference>
<protein>
    <submittedName>
        <fullName evidence="2">NAD-dependent epimerase/dehydratase family protein</fullName>
    </submittedName>
</protein>
<dbReference type="InterPro" id="IPR050177">
    <property type="entry name" value="Lipid_A_modif_metabolic_enz"/>
</dbReference>
<reference evidence="2 3" key="1">
    <citation type="submission" date="2024-09" db="EMBL/GenBank/DDBJ databases">
        <authorList>
            <person name="Sun Q."/>
            <person name="Mori K."/>
        </authorList>
    </citation>
    <scope>NUCLEOTIDE SEQUENCE [LARGE SCALE GENOMIC DNA]</scope>
    <source>
        <strain evidence="2 3">CECT 7908</strain>
    </source>
</reference>
<proteinExistence type="predicted"/>
<evidence type="ECO:0000313" key="2">
    <source>
        <dbReference type="EMBL" id="MFB9065200.1"/>
    </source>
</evidence>
<dbReference type="Gene3D" id="3.40.50.720">
    <property type="entry name" value="NAD(P)-binding Rossmann-like Domain"/>
    <property type="match status" value="1"/>
</dbReference>
<dbReference type="Proteomes" id="UP001589589">
    <property type="component" value="Unassembled WGS sequence"/>
</dbReference>
<name>A0ABV5FNS5_9FLAO</name>
<keyword evidence="3" id="KW-1185">Reference proteome</keyword>
<dbReference type="PANTHER" id="PTHR43245:SF58">
    <property type="entry name" value="BLL5923 PROTEIN"/>
    <property type="match status" value="1"/>
</dbReference>
<sequence length="296" mass="32624">MKVLLTGSTGFLGKIILETIKNEHQIIELSRKSGNYKAVLEEGMIKFTESFDLVIHSAGKAHSLPKTKPEIRAFHEVNVTGTENLLKSLEVLELPKQFVFISSVSVYGQETGSDILEGHSLLAKDPYGISKIKAEKLVEKWCLDNDVKCTILRLPLLVGKNPPGNLGAMIKAIELGYYFNIDGGKAKKSMVLARDVAKFIPIVAAVGGIYNLTDGTNPSFNQLSYAISGKKSLNLPLSLTKFIGKIGDFLGDRSPITSLKVEKIISELTFNDSKARTLLNWDPEPVLNYLKKEKLF</sequence>
<organism evidence="2 3">
    <name type="scientific">Flavobacterium branchiarum</name>
    <dbReference type="NCBI Taxonomy" id="1114870"/>
    <lineage>
        <taxon>Bacteria</taxon>
        <taxon>Pseudomonadati</taxon>
        <taxon>Bacteroidota</taxon>
        <taxon>Flavobacteriia</taxon>
        <taxon>Flavobacteriales</taxon>
        <taxon>Flavobacteriaceae</taxon>
        <taxon>Flavobacterium</taxon>
    </lineage>
</organism>
<gene>
    <name evidence="2" type="ORF">ACFFUQ_14335</name>
</gene>
<dbReference type="InterPro" id="IPR001509">
    <property type="entry name" value="Epimerase_deHydtase"/>
</dbReference>
<evidence type="ECO:0000313" key="3">
    <source>
        <dbReference type="Proteomes" id="UP001589589"/>
    </source>
</evidence>
<evidence type="ECO:0000259" key="1">
    <source>
        <dbReference type="Pfam" id="PF01370"/>
    </source>
</evidence>
<dbReference type="PANTHER" id="PTHR43245">
    <property type="entry name" value="BIFUNCTIONAL POLYMYXIN RESISTANCE PROTEIN ARNA"/>
    <property type="match status" value="1"/>
</dbReference>
<comment type="caution">
    <text evidence="2">The sequence shown here is derived from an EMBL/GenBank/DDBJ whole genome shotgun (WGS) entry which is preliminary data.</text>
</comment>
<dbReference type="InterPro" id="IPR036291">
    <property type="entry name" value="NAD(P)-bd_dom_sf"/>
</dbReference>
<dbReference type="SUPFAM" id="SSF51735">
    <property type="entry name" value="NAD(P)-binding Rossmann-fold domains"/>
    <property type="match status" value="1"/>
</dbReference>
<dbReference type="RefSeq" id="WP_290260963.1">
    <property type="nucleotide sequence ID" value="NZ_JAUFQQ010000003.1"/>
</dbReference>